<dbReference type="Proteomes" id="UP000812287">
    <property type="component" value="Unassembled WGS sequence"/>
</dbReference>
<feature type="compositionally biased region" description="Gly residues" evidence="1">
    <location>
        <begin position="327"/>
        <end position="338"/>
    </location>
</feature>
<protein>
    <submittedName>
        <fullName evidence="2">Uncharacterized protein</fullName>
    </submittedName>
</protein>
<dbReference type="OrthoDB" id="3253083at2759"/>
<evidence type="ECO:0000256" key="1">
    <source>
        <dbReference type="SAM" id="MobiDB-lite"/>
    </source>
</evidence>
<gene>
    <name evidence="2" type="ORF">BT62DRAFT_1072714</name>
</gene>
<accession>A0A9P7W2A1</accession>
<comment type="caution">
    <text evidence="2">The sequence shown here is derived from an EMBL/GenBank/DDBJ whole genome shotgun (WGS) entry which is preliminary data.</text>
</comment>
<keyword evidence="3" id="KW-1185">Reference proteome</keyword>
<feature type="region of interest" description="Disordered" evidence="1">
    <location>
        <begin position="297"/>
        <end position="338"/>
    </location>
</feature>
<sequence>MSLAPTTTGHLCLQPSYFTSSVYVNAVRDDIKILVKSFEEQYSNSPHWTCPFKLFKEIWCSQGWQWLHLKIFDPRGRDAFLHTTLRLFLECVMRLEKPMTSLVTLFGLYTFFYTQPMDVCPPLHSVEHIPIPCDHYRTLMSIPDTLTTTELNPFKPAVLHILKTFVTSQVFHILPEARLGCQNPRTLPREIVVPDVLDEEGPKRKGRPTKGDRVKRSKIALDNLDQWMQKTSLPGSSGLGAKHHLITNPPAEPTLLQYQMRKEMLLHALDKDPEGKAYISEANEEVFNRLKLSEELAESEVESDSGPPGLRRVQRAMKEKDREGRRGGLLGLLEGAGR</sequence>
<dbReference type="InterPro" id="IPR019188">
    <property type="entry name" value="SNAPC1"/>
</dbReference>
<dbReference type="GeneID" id="66101179"/>
<proteinExistence type="predicted"/>
<evidence type="ECO:0000313" key="3">
    <source>
        <dbReference type="Proteomes" id="UP000812287"/>
    </source>
</evidence>
<dbReference type="Pfam" id="PF09808">
    <property type="entry name" value="SNAPC1"/>
    <property type="match status" value="1"/>
</dbReference>
<dbReference type="RefSeq" id="XP_043044174.1">
    <property type="nucleotide sequence ID" value="XM_043178885.1"/>
</dbReference>
<feature type="compositionally biased region" description="Basic and acidic residues" evidence="1">
    <location>
        <begin position="316"/>
        <end position="326"/>
    </location>
</feature>
<reference evidence="2" key="1">
    <citation type="submission" date="2020-11" db="EMBL/GenBank/DDBJ databases">
        <title>Adaptations for nitrogen fixation in a non-lichenized fungal sporocarp promotes dispersal by wood-feeding termites.</title>
        <authorList>
            <consortium name="DOE Joint Genome Institute"/>
            <person name="Koch R.A."/>
            <person name="Yoon G."/>
            <person name="Arayal U."/>
            <person name="Lail K."/>
            <person name="Amirebrahimi M."/>
            <person name="Labutti K."/>
            <person name="Lipzen A."/>
            <person name="Riley R."/>
            <person name="Barry K."/>
            <person name="Henrissat B."/>
            <person name="Grigoriev I.V."/>
            <person name="Herr J.R."/>
            <person name="Aime M.C."/>
        </authorList>
    </citation>
    <scope>NUCLEOTIDE SEQUENCE</scope>
    <source>
        <strain evidence="2">MCA 3950</strain>
    </source>
</reference>
<dbReference type="AlphaFoldDB" id="A0A9P7W2A1"/>
<name>A0A9P7W2A1_9AGAR</name>
<evidence type="ECO:0000313" key="2">
    <source>
        <dbReference type="EMBL" id="KAG7450674.1"/>
    </source>
</evidence>
<dbReference type="EMBL" id="MU250526">
    <property type="protein sequence ID" value="KAG7450674.1"/>
    <property type="molecule type" value="Genomic_DNA"/>
</dbReference>
<organism evidence="2 3">
    <name type="scientific">Guyanagaster necrorhizus</name>
    <dbReference type="NCBI Taxonomy" id="856835"/>
    <lineage>
        <taxon>Eukaryota</taxon>
        <taxon>Fungi</taxon>
        <taxon>Dikarya</taxon>
        <taxon>Basidiomycota</taxon>
        <taxon>Agaricomycotina</taxon>
        <taxon>Agaricomycetes</taxon>
        <taxon>Agaricomycetidae</taxon>
        <taxon>Agaricales</taxon>
        <taxon>Marasmiineae</taxon>
        <taxon>Physalacriaceae</taxon>
        <taxon>Guyanagaster</taxon>
    </lineage>
</organism>